<name>A0A7J6XGK3_THATH</name>
<feature type="region of interest" description="Disordered" evidence="1">
    <location>
        <begin position="334"/>
        <end position="353"/>
    </location>
</feature>
<sequence length="595" mass="67570">MCSTNVPSQPQSNSFNPQPPIQQSNPTHIMNNPLYMNVANGYPIPFQNIHMGLLPQAQFFPHVQNTMQNPNQNMSCQPHGHFFANNQGTKFPGGQFNVQHLPQNFHQISSLPHGQFPQHYIGLPQVNPFNMLQCLPQSMRSTSQGTQTQVPQSLGFNMNPQIGMSPHQITHNGQCQSMFIPSTMGQNVMHGSPITGQQLQRNLLPSLHNDPAQMQQAQINLQSDQFGTSQGNHPKKNGSNISNSNQNNSQGNDFARNQEGSVNRNSQNTRFQKSNFHSKANGKGNFKPFKGKGYIDKGARNPHLTKCTEQKSTADCQSSRSLSLNYSEQEIQKWREERRKNHPSSSKPLVLNYTEQEIKKWREERKKNHPSRPNIENSEDEAHSKDISARNRRQQLKEILAKQAELGVEVAEIPRDYLLELESKLNENEQDRTSSKKEKFQKRGGKRQKRGRYNKKQKLEDSESFPRPAMNKKNLSLLEKLLSADIKRDKSHLLQTFRFMVLNNFFVEWPKKCLEFPSVTVEDSGPGRVSSLCQGNQVVYEIAKTGNVEDLEQDTSHEDIAGGNDAENEDITDEYVKQTDSITEGNLEEEGEITD</sequence>
<dbReference type="AlphaFoldDB" id="A0A7J6XGK3"/>
<proteinExistence type="predicted"/>
<feature type="compositionally biased region" description="Low complexity" evidence="1">
    <location>
        <begin position="1"/>
        <end position="26"/>
    </location>
</feature>
<feature type="compositionally biased region" description="Polar residues" evidence="1">
    <location>
        <begin position="310"/>
        <end position="322"/>
    </location>
</feature>
<feature type="compositionally biased region" description="Low complexity" evidence="1">
    <location>
        <begin position="237"/>
        <end position="252"/>
    </location>
</feature>
<dbReference type="GO" id="GO:0000492">
    <property type="term" value="P:box C/D snoRNP assembly"/>
    <property type="evidence" value="ECO:0007669"/>
    <property type="project" value="TreeGrafter"/>
</dbReference>
<organism evidence="3 4">
    <name type="scientific">Thalictrum thalictroides</name>
    <name type="common">Rue-anemone</name>
    <name type="synonym">Anemone thalictroides</name>
    <dbReference type="NCBI Taxonomy" id="46969"/>
    <lineage>
        <taxon>Eukaryota</taxon>
        <taxon>Viridiplantae</taxon>
        <taxon>Streptophyta</taxon>
        <taxon>Embryophyta</taxon>
        <taxon>Tracheophyta</taxon>
        <taxon>Spermatophyta</taxon>
        <taxon>Magnoliopsida</taxon>
        <taxon>Ranunculales</taxon>
        <taxon>Ranunculaceae</taxon>
        <taxon>Thalictroideae</taxon>
        <taxon>Thalictrum</taxon>
    </lineage>
</organism>
<dbReference type="PANTHER" id="PTHR13309">
    <property type="entry name" value="NUCLEAR FRAGILE X MENTAL RETARDATION PROTEIN INTERACTING PROTEIN 1"/>
    <property type="match status" value="1"/>
</dbReference>
<dbReference type="GO" id="GO:0005634">
    <property type="term" value="C:nucleus"/>
    <property type="evidence" value="ECO:0007669"/>
    <property type="project" value="TreeGrafter"/>
</dbReference>
<reference evidence="3 4" key="1">
    <citation type="submission" date="2020-06" db="EMBL/GenBank/DDBJ databases">
        <title>Transcriptomic and genomic resources for Thalictrum thalictroides and T. hernandezii: Facilitating candidate gene discovery in an emerging model plant lineage.</title>
        <authorList>
            <person name="Arias T."/>
            <person name="Riano-Pachon D.M."/>
            <person name="Di Stilio V.S."/>
        </authorList>
    </citation>
    <scope>NUCLEOTIDE SEQUENCE [LARGE SCALE GENOMIC DNA]</scope>
    <source>
        <strain evidence="4">cv. WT478/WT964</strain>
        <tissue evidence="3">Leaves</tissue>
    </source>
</reference>
<dbReference type="OrthoDB" id="273070at2759"/>
<comment type="caution">
    <text evidence="3">The sequence shown here is derived from an EMBL/GenBank/DDBJ whole genome shotgun (WGS) entry which is preliminary data.</text>
</comment>
<dbReference type="GO" id="GO:0003723">
    <property type="term" value="F:RNA binding"/>
    <property type="evidence" value="ECO:0007669"/>
    <property type="project" value="InterPro"/>
</dbReference>
<feature type="region of interest" description="Disordered" evidence="1">
    <location>
        <begin position="362"/>
        <end position="388"/>
    </location>
</feature>
<evidence type="ECO:0000313" key="3">
    <source>
        <dbReference type="EMBL" id="KAF5208175.1"/>
    </source>
</evidence>
<dbReference type="InterPro" id="IPR039136">
    <property type="entry name" value="NUFIP1-like"/>
</dbReference>
<evidence type="ECO:0000313" key="4">
    <source>
        <dbReference type="Proteomes" id="UP000554482"/>
    </source>
</evidence>
<dbReference type="InterPro" id="IPR019496">
    <property type="entry name" value="NUFIP1_cons_dom"/>
</dbReference>
<evidence type="ECO:0000256" key="1">
    <source>
        <dbReference type="SAM" id="MobiDB-lite"/>
    </source>
</evidence>
<evidence type="ECO:0000259" key="2">
    <source>
        <dbReference type="Pfam" id="PF10453"/>
    </source>
</evidence>
<gene>
    <name evidence="3" type="ORF">FRX31_002233</name>
</gene>
<dbReference type="PANTHER" id="PTHR13309:SF0">
    <property type="entry name" value="FMR1-INTERACTING PROTEIN NUFIP1"/>
    <property type="match status" value="1"/>
</dbReference>
<feature type="compositionally biased region" description="Low complexity" evidence="1">
    <location>
        <begin position="281"/>
        <end position="292"/>
    </location>
</feature>
<feature type="domain" description="FMR1-interacting protein 1 conserved" evidence="2">
    <location>
        <begin position="325"/>
        <end position="346"/>
    </location>
</feature>
<dbReference type="Proteomes" id="UP000554482">
    <property type="component" value="Unassembled WGS sequence"/>
</dbReference>
<feature type="region of interest" description="Disordered" evidence="1">
    <location>
        <begin position="225"/>
        <end position="322"/>
    </location>
</feature>
<protein>
    <submittedName>
        <fullName evidence="3">Gata zinc finger protein</fullName>
    </submittedName>
</protein>
<feature type="region of interest" description="Disordered" evidence="1">
    <location>
        <begin position="426"/>
        <end position="469"/>
    </location>
</feature>
<keyword evidence="4" id="KW-1185">Reference proteome</keyword>
<feature type="compositionally biased region" description="Basic residues" evidence="1">
    <location>
        <begin position="439"/>
        <end position="456"/>
    </location>
</feature>
<feature type="compositionally biased region" description="Polar residues" evidence="1">
    <location>
        <begin position="258"/>
        <end position="278"/>
    </location>
</feature>
<accession>A0A7J6XGK3</accession>
<dbReference type="Pfam" id="PF10453">
    <property type="entry name" value="NUFIP1"/>
    <property type="match status" value="2"/>
</dbReference>
<feature type="region of interest" description="Disordered" evidence="1">
    <location>
        <begin position="1"/>
        <end position="28"/>
    </location>
</feature>
<dbReference type="EMBL" id="JABWDY010000340">
    <property type="protein sequence ID" value="KAF5208175.1"/>
    <property type="molecule type" value="Genomic_DNA"/>
</dbReference>
<feature type="compositionally biased region" description="Basic and acidic residues" evidence="1">
    <location>
        <begin position="426"/>
        <end position="438"/>
    </location>
</feature>
<feature type="domain" description="FMR1-interacting protein 1 conserved" evidence="2">
    <location>
        <begin position="352"/>
        <end position="385"/>
    </location>
</feature>
<feature type="region of interest" description="Disordered" evidence="1">
    <location>
        <begin position="554"/>
        <end position="573"/>
    </location>
</feature>